<dbReference type="AlphaFoldDB" id="A0A0E9W9M4"/>
<proteinExistence type="predicted"/>
<reference evidence="1" key="1">
    <citation type="submission" date="2014-11" db="EMBL/GenBank/DDBJ databases">
        <authorList>
            <person name="Amaro Gonzalez C."/>
        </authorList>
    </citation>
    <scope>NUCLEOTIDE SEQUENCE</scope>
</reference>
<sequence>MLLVECNVVFIQNLLKGNVKWVNVKRFFCL</sequence>
<evidence type="ECO:0000313" key="1">
    <source>
        <dbReference type="EMBL" id="JAH86198.1"/>
    </source>
</evidence>
<reference evidence="1" key="2">
    <citation type="journal article" date="2015" name="Fish Shellfish Immunol.">
        <title>Early steps in the European eel (Anguilla anguilla)-Vibrio vulnificus interaction in the gills: Role of the RtxA13 toxin.</title>
        <authorList>
            <person name="Callol A."/>
            <person name="Pajuelo D."/>
            <person name="Ebbesson L."/>
            <person name="Teles M."/>
            <person name="MacKenzie S."/>
            <person name="Amaro C."/>
        </authorList>
    </citation>
    <scope>NUCLEOTIDE SEQUENCE</scope>
</reference>
<accession>A0A0E9W9M4</accession>
<protein>
    <submittedName>
        <fullName evidence="1">Uncharacterized protein</fullName>
    </submittedName>
</protein>
<name>A0A0E9W9M4_ANGAN</name>
<dbReference type="EMBL" id="GBXM01022379">
    <property type="protein sequence ID" value="JAH86198.1"/>
    <property type="molecule type" value="Transcribed_RNA"/>
</dbReference>
<organism evidence="1">
    <name type="scientific">Anguilla anguilla</name>
    <name type="common">European freshwater eel</name>
    <name type="synonym">Muraena anguilla</name>
    <dbReference type="NCBI Taxonomy" id="7936"/>
    <lineage>
        <taxon>Eukaryota</taxon>
        <taxon>Metazoa</taxon>
        <taxon>Chordata</taxon>
        <taxon>Craniata</taxon>
        <taxon>Vertebrata</taxon>
        <taxon>Euteleostomi</taxon>
        <taxon>Actinopterygii</taxon>
        <taxon>Neopterygii</taxon>
        <taxon>Teleostei</taxon>
        <taxon>Anguilliformes</taxon>
        <taxon>Anguillidae</taxon>
        <taxon>Anguilla</taxon>
    </lineage>
</organism>